<comment type="catalytic activity">
    <reaction evidence="9">
        <text>Na(+)(in) + H(+)(out) = Na(+)(out) + H(+)(in)</text>
        <dbReference type="Rhea" id="RHEA:29419"/>
        <dbReference type="ChEBI" id="CHEBI:15378"/>
        <dbReference type="ChEBI" id="CHEBI:29101"/>
    </reaction>
</comment>
<dbReference type="Gene3D" id="6.10.140.1330">
    <property type="match status" value="1"/>
</dbReference>
<dbReference type="PRINTS" id="PR01084">
    <property type="entry name" value="NAHEXCHNGR"/>
</dbReference>
<feature type="transmembrane region" description="Helical" evidence="12">
    <location>
        <begin position="83"/>
        <end position="99"/>
    </location>
</feature>
<feature type="region of interest" description="Disordered" evidence="11">
    <location>
        <begin position="647"/>
        <end position="695"/>
    </location>
</feature>
<evidence type="ECO:0000256" key="10">
    <source>
        <dbReference type="ARBA" id="ARBA00047912"/>
    </source>
</evidence>
<keyword evidence="5" id="KW-0915">Sodium</keyword>
<dbReference type="GO" id="GO:0051453">
    <property type="term" value="P:regulation of intracellular pH"/>
    <property type="evidence" value="ECO:0007669"/>
    <property type="project" value="TreeGrafter"/>
</dbReference>
<feature type="compositionally biased region" description="Polar residues" evidence="11">
    <location>
        <begin position="485"/>
        <end position="498"/>
    </location>
</feature>
<feature type="transmembrane region" description="Helical" evidence="12">
    <location>
        <begin position="139"/>
        <end position="162"/>
    </location>
</feature>
<dbReference type="InterPro" id="IPR004709">
    <property type="entry name" value="NaH_exchanger"/>
</dbReference>
<feature type="compositionally biased region" description="Low complexity" evidence="11">
    <location>
        <begin position="651"/>
        <end position="674"/>
    </location>
</feature>
<evidence type="ECO:0000313" key="14">
    <source>
        <dbReference type="EMBL" id="KAI3429393.1"/>
    </source>
</evidence>
<proteinExistence type="predicted"/>
<evidence type="ECO:0000256" key="9">
    <source>
        <dbReference type="ARBA" id="ARBA00047524"/>
    </source>
</evidence>
<evidence type="ECO:0000256" key="12">
    <source>
        <dbReference type="SAM" id="Phobius"/>
    </source>
</evidence>
<protein>
    <recommendedName>
        <fullName evidence="13">Cation/H+ exchanger transmembrane domain-containing protein</fullName>
    </recommendedName>
</protein>
<evidence type="ECO:0000256" key="7">
    <source>
        <dbReference type="ARBA" id="ARBA00023136"/>
    </source>
</evidence>
<comment type="caution">
    <text evidence="14">The sequence shown here is derived from an EMBL/GenBank/DDBJ whole genome shotgun (WGS) entry which is preliminary data.</text>
</comment>
<keyword evidence="7 12" id="KW-0472">Membrane</keyword>
<keyword evidence="6" id="KW-0406">Ion transport</keyword>
<reference evidence="14" key="1">
    <citation type="journal article" date="2019" name="Plant J.">
        <title>Chlorella vulgaris genome assembly and annotation reveals the molecular basis for metabolic acclimation to high light conditions.</title>
        <authorList>
            <person name="Cecchin M."/>
            <person name="Marcolungo L."/>
            <person name="Rossato M."/>
            <person name="Girolomoni L."/>
            <person name="Cosentino E."/>
            <person name="Cuine S."/>
            <person name="Li-Beisson Y."/>
            <person name="Delledonne M."/>
            <person name="Ballottari M."/>
        </authorList>
    </citation>
    <scope>NUCLEOTIDE SEQUENCE</scope>
    <source>
        <strain evidence="14">211/11P</strain>
    </source>
</reference>
<comment type="subcellular location">
    <subcellularLocation>
        <location evidence="1">Membrane</location>
        <topology evidence="1">Multi-pass membrane protein</topology>
    </subcellularLocation>
</comment>
<feature type="transmembrane region" description="Helical" evidence="12">
    <location>
        <begin position="375"/>
        <end position="395"/>
    </location>
</feature>
<feature type="region of interest" description="Disordered" evidence="11">
    <location>
        <begin position="443"/>
        <end position="470"/>
    </location>
</feature>
<keyword evidence="15" id="KW-1185">Reference proteome</keyword>
<evidence type="ECO:0000256" key="2">
    <source>
        <dbReference type="ARBA" id="ARBA00022448"/>
    </source>
</evidence>
<feature type="transmembrane region" description="Helical" evidence="12">
    <location>
        <begin position="12"/>
        <end position="30"/>
    </location>
</feature>
<dbReference type="GO" id="GO:0005886">
    <property type="term" value="C:plasma membrane"/>
    <property type="evidence" value="ECO:0007669"/>
    <property type="project" value="TreeGrafter"/>
</dbReference>
<evidence type="ECO:0000256" key="8">
    <source>
        <dbReference type="ARBA" id="ARBA00023201"/>
    </source>
</evidence>
<dbReference type="OrthoDB" id="196264at2759"/>
<feature type="compositionally biased region" description="Polar residues" evidence="11">
    <location>
        <begin position="552"/>
        <end position="561"/>
    </location>
</feature>
<feature type="transmembrane region" description="Helical" evidence="12">
    <location>
        <begin position="204"/>
        <end position="237"/>
    </location>
</feature>
<dbReference type="GO" id="GO:0098719">
    <property type="term" value="P:sodium ion import across plasma membrane"/>
    <property type="evidence" value="ECO:0007669"/>
    <property type="project" value="TreeGrafter"/>
</dbReference>
<dbReference type="InterPro" id="IPR018422">
    <property type="entry name" value="Cation/H_exchanger_CPA1"/>
</dbReference>
<feature type="transmembrane region" description="Helical" evidence="12">
    <location>
        <begin position="169"/>
        <end position="192"/>
    </location>
</feature>
<dbReference type="GO" id="GO:0015385">
    <property type="term" value="F:sodium:proton antiporter activity"/>
    <property type="evidence" value="ECO:0007669"/>
    <property type="project" value="InterPro"/>
</dbReference>
<feature type="transmembrane region" description="Helical" evidence="12">
    <location>
        <begin position="298"/>
        <end position="315"/>
    </location>
</feature>
<evidence type="ECO:0000259" key="13">
    <source>
        <dbReference type="Pfam" id="PF00999"/>
    </source>
</evidence>
<dbReference type="Proteomes" id="UP001055712">
    <property type="component" value="Unassembled WGS sequence"/>
</dbReference>
<keyword evidence="4 12" id="KW-1133">Transmembrane helix</keyword>
<evidence type="ECO:0000256" key="11">
    <source>
        <dbReference type="SAM" id="MobiDB-lite"/>
    </source>
</evidence>
<comment type="catalytic activity">
    <reaction evidence="10">
        <text>K(+)(in) + H(+)(out) = K(+)(out) + H(+)(in)</text>
        <dbReference type="Rhea" id="RHEA:29467"/>
        <dbReference type="ChEBI" id="CHEBI:15378"/>
        <dbReference type="ChEBI" id="CHEBI:29103"/>
    </reaction>
</comment>
<feature type="domain" description="Cation/H+ exchanger transmembrane" evidence="13">
    <location>
        <begin position="43"/>
        <end position="434"/>
    </location>
</feature>
<feature type="transmembrane region" description="Helical" evidence="12">
    <location>
        <begin position="407"/>
        <end position="427"/>
    </location>
</feature>
<sequence>MGESQPHKPDALHAASLSTALLVALMIVWATLGHRFASNTRFAGEGSTACLLGLVVGLVLLLARPLFHPEVLQSMLSFDPANFFVFFLPPIIFYAGLSVKKKHFFRNFFTIAGYGILGTYVCFAIISLGLYLFLRSHLTFGDCLALGAILAATDSVAALQVITQDRFPLLYSVVFGEGVINDATSIVLLGTIQKFGLDSSEDLTFGLVCIVLLDFLYLLIASACLGMAFGLVTAYCLRAFDFHHVSQEVALIGMTAYLSYLMGDVLGLSGILALFVCAVAISHYALHNISAESRTTTIYAFHTLSYISEGIIFVYCGLDALDPLKWRNTSKAEVAWMFWILLLLLLLSRAAFVIPVTLAHNRYSDQKLSMREMATIWWAGMMRGAVSVALVYYFFDPHGMTDDPHLSTVITTTMVVVLISILGFGAATKPLLKWLMGPDDSAAAHRHHQAQGGSLEMGGVGGGGEHDPLNVHEYAHLKPSTGYSSVPFSDDPQWNSPQEAAPATGGSRLAQSTGDEFGPMESAAPLQPHAGSGYAGGLSEVAIHGRSGGGTTSWPPANGSTGLPGKAAGLVGRRPSVQLAADGRATGAGGQAPAPAPHFPALPVGGLAGRQESAGFEYAPDSKAVMARINRWWKKLDEGYMQPRFGGPARAGGSSSQSHVAAAAAAAGPAAAQGTPSLQGVQAPDDSFTLPVRMA</sequence>
<evidence type="ECO:0000256" key="1">
    <source>
        <dbReference type="ARBA" id="ARBA00004141"/>
    </source>
</evidence>
<keyword evidence="3 12" id="KW-0812">Transmembrane</keyword>
<dbReference type="Pfam" id="PF00999">
    <property type="entry name" value="Na_H_Exchanger"/>
    <property type="match status" value="1"/>
</dbReference>
<reference evidence="14" key="2">
    <citation type="submission" date="2020-11" db="EMBL/GenBank/DDBJ databases">
        <authorList>
            <person name="Cecchin M."/>
            <person name="Marcolungo L."/>
            <person name="Rossato M."/>
            <person name="Girolomoni L."/>
            <person name="Cosentino E."/>
            <person name="Cuine S."/>
            <person name="Li-Beisson Y."/>
            <person name="Delledonne M."/>
            <person name="Ballottari M."/>
        </authorList>
    </citation>
    <scope>NUCLEOTIDE SEQUENCE</scope>
    <source>
        <strain evidence="14">211/11P</strain>
        <tissue evidence="14">Whole cell</tissue>
    </source>
</reference>
<gene>
    <name evidence="14" type="ORF">D9Q98_005488</name>
</gene>
<dbReference type="EMBL" id="SIDB01000008">
    <property type="protein sequence ID" value="KAI3429393.1"/>
    <property type="molecule type" value="Genomic_DNA"/>
</dbReference>
<feature type="transmembrane region" description="Helical" evidence="12">
    <location>
        <begin position="268"/>
        <end position="286"/>
    </location>
</feature>
<dbReference type="PANTHER" id="PTHR10110:SF197">
    <property type="entry name" value="SODIUM_HYDROGEN EXCHANGER"/>
    <property type="match status" value="1"/>
</dbReference>
<keyword evidence="8" id="KW-0739">Sodium transport</keyword>
<dbReference type="AlphaFoldDB" id="A0A9D4TM04"/>
<feature type="transmembrane region" description="Helical" evidence="12">
    <location>
        <begin position="335"/>
        <end position="354"/>
    </location>
</feature>
<dbReference type="PANTHER" id="PTHR10110">
    <property type="entry name" value="SODIUM/HYDROGEN EXCHANGER"/>
    <property type="match status" value="1"/>
</dbReference>
<feature type="transmembrane region" description="Helical" evidence="12">
    <location>
        <begin position="42"/>
        <end position="63"/>
    </location>
</feature>
<dbReference type="GO" id="GO:0015386">
    <property type="term" value="F:potassium:proton antiporter activity"/>
    <property type="evidence" value="ECO:0007669"/>
    <property type="project" value="TreeGrafter"/>
</dbReference>
<dbReference type="InterPro" id="IPR006153">
    <property type="entry name" value="Cation/H_exchanger_TM"/>
</dbReference>
<evidence type="ECO:0000256" key="6">
    <source>
        <dbReference type="ARBA" id="ARBA00023065"/>
    </source>
</evidence>
<feature type="transmembrane region" description="Helical" evidence="12">
    <location>
        <begin position="111"/>
        <end position="133"/>
    </location>
</feature>
<evidence type="ECO:0000256" key="5">
    <source>
        <dbReference type="ARBA" id="ARBA00023053"/>
    </source>
</evidence>
<name>A0A9D4TM04_CHLVU</name>
<evidence type="ECO:0000313" key="15">
    <source>
        <dbReference type="Proteomes" id="UP001055712"/>
    </source>
</evidence>
<keyword evidence="2" id="KW-0813">Transport</keyword>
<organism evidence="14 15">
    <name type="scientific">Chlorella vulgaris</name>
    <name type="common">Green alga</name>
    <dbReference type="NCBI Taxonomy" id="3077"/>
    <lineage>
        <taxon>Eukaryota</taxon>
        <taxon>Viridiplantae</taxon>
        <taxon>Chlorophyta</taxon>
        <taxon>core chlorophytes</taxon>
        <taxon>Trebouxiophyceae</taxon>
        <taxon>Chlorellales</taxon>
        <taxon>Chlorellaceae</taxon>
        <taxon>Chlorella clade</taxon>
        <taxon>Chlorella</taxon>
    </lineage>
</organism>
<evidence type="ECO:0000256" key="3">
    <source>
        <dbReference type="ARBA" id="ARBA00022692"/>
    </source>
</evidence>
<feature type="region of interest" description="Disordered" evidence="11">
    <location>
        <begin position="485"/>
        <end position="569"/>
    </location>
</feature>
<accession>A0A9D4TM04</accession>
<evidence type="ECO:0000256" key="4">
    <source>
        <dbReference type="ARBA" id="ARBA00022989"/>
    </source>
</evidence>